<protein>
    <recommendedName>
        <fullName evidence="3">Biopolymer transporter ExbD</fullName>
    </recommendedName>
</protein>
<evidence type="ECO:0008006" key="3">
    <source>
        <dbReference type="Google" id="ProtNLM"/>
    </source>
</evidence>
<accession>A0ABT5JTX5</accession>
<gene>
    <name evidence="1" type="ORF">OIK40_13090</name>
</gene>
<evidence type="ECO:0000313" key="2">
    <source>
        <dbReference type="Proteomes" id="UP001216558"/>
    </source>
</evidence>
<organism evidence="1 2">
    <name type="scientific">Erythrobacter fulvus</name>
    <dbReference type="NCBI Taxonomy" id="2987523"/>
    <lineage>
        <taxon>Bacteria</taxon>
        <taxon>Pseudomonadati</taxon>
        <taxon>Pseudomonadota</taxon>
        <taxon>Alphaproteobacteria</taxon>
        <taxon>Sphingomonadales</taxon>
        <taxon>Erythrobacteraceae</taxon>
        <taxon>Erythrobacter/Porphyrobacter group</taxon>
        <taxon>Erythrobacter</taxon>
    </lineage>
</organism>
<reference evidence="1 2" key="1">
    <citation type="submission" date="2022-10" db="EMBL/GenBank/DDBJ databases">
        <title>Erythrobacter sp. sf7 Genome sequencing.</title>
        <authorList>
            <person name="Park S."/>
        </authorList>
    </citation>
    <scope>NUCLEOTIDE SEQUENCE [LARGE SCALE GENOMIC DNA]</scope>
    <source>
        <strain evidence="2">sf7</strain>
    </source>
</reference>
<dbReference type="RefSeq" id="WP_273678786.1">
    <property type="nucleotide sequence ID" value="NZ_JAQQXQ010000011.1"/>
</dbReference>
<dbReference type="Proteomes" id="UP001216558">
    <property type="component" value="Unassembled WGS sequence"/>
</dbReference>
<evidence type="ECO:0000313" key="1">
    <source>
        <dbReference type="EMBL" id="MDC8755578.1"/>
    </source>
</evidence>
<comment type="caution">
    <text evidence="1">The sequence shown here is derived from an EMBL/GenBank/DDBJ whole genome shotgun (WGS) entry which is preliminary data.</text>
</comment>
<keyword evidence="2" id="KW-1185">Reference proteome</keyword>
<name>A0ABT5JTX5_9SPHN</name>
<proteinExistence type="predicted"/>
<sequence>MSAKSLEMKIGGHGWQLILADLALILFLVTLSSLPASDAVRGEKPRARLRIETAAAQALYRPVSDGPTLSAWLAAQPRDPRATLTIFAHYRPGGEAAAWDAAAAMAADIAASGVPVRTVIAPGEEADLYASLAYDSVVAK</sequence>
<dbReference type="EMBL" id="JAQQXQ010000011">
    <property type="protein sequence ID" value="MDC8755578.1"/>
    <property type="molecule type" value="Genomic_DNA"/>
</dbReference>